<dbReference type="RefSeq" id="WP_344703446.1">
    <property type="nucleotide sequence ID" value="NZ_BAAAZT010000061.1"/>
</dbReference>
<dbReference type="Proteomes" id="UP001500133">
    <property type="component" value="Unassembled WGS sequence"/>
</dbReference>
<proteinExistence type="inferred from homology"/>
<comment type="caution">
    <text evidence="5">The sequence shown here is derived from an EMBL/GenBank/DDBJ whole genome shotgun (WGS) entry which is preliminary data.</text>
</comment>
<dbReference type="PIRSF" id="PIRSF006429">
    <property type="entry name" value="GOGAT_lg_2"/>
    <property type="match status" value="1"/>
</dbReference>
<protein>
    <submittedName>
        <fullName evidence="5">FMN-binding glutamate synthase family protein</fullName>
    </submittedName>
</protein>
<name>A0ABP7LMH3_9GAMM</name>
<evidence type="ECO:0000259" key="4">
    <source>
        <dbReference type="Pfam" id="PF01645"/>
    </source>
</evidence>
<dbReference type="Pfam" id="PF01645">
    <property type="entry name" value="Glu_synthase"/>
    <property type="match status" value="1"/>
</dbReference>
<feature type="domain" description="Glutamate synthase" evidence="4">
    <location>
        <begin position="142"/>
        <end position="471"/>
    </location>
</feature>
<organism evidence="5 6">
    <name type="scientific">Halomonas cibimaris</name>
    <dbReference type="NCBI Taxonomy" id="657012"/>
    <lineage>
        <taxon>Bacteria</taxon>
        <taxon>Pseudomonadati</taxon>
        <taxon>Pseudomonadota</taxon>
        <taxon>Gammaproteobacteria</taxon>
        <taxon>Oceanospirillales</taxon>
        <taxon>Halomonadaceae</taxon>
        <taxon>Halomonas</taxon>
    </lineage>
</organism>
<reference evidence="6" key="1">
    <citation type="journal article" date="2019" name="Int. J. Syst. Evol. Microbiol.">
        <title>The Global Catalogue of Microorganisms (GCM) 10K type strain sequencing project: providing services to taxonomists for standard genome sequencing and annotation.</title>
        <authorList>
            <consortium name="The Broad Institute Genomics Platform"/>
            <consortium name="The Broad Institute Genome Sequencing Center for Infectious Disease"/>
            <person name="Wu L."/>
            <person name="Ma J."/>
        </authorList>
    </citation>
    <scope>NUCLEOTIDE SEQUENCE [LARGE SCALE GENOMIC DNA]</scope>
    <source>
        <strain evidence="6">JCM 16914</strain>
    </source>
</reference>
<evidence type="ECO:0000256" key="1">
    <source>
        <dbReference type="ARBA" id="ARBA00009716"/>
    </source>
</evidence>
<dbReference type="Gene3D" id="3.20.20.70">
    <property type="entry name" value="Aldolase class I"/>
    <property type="match status" value="1"/>
</dbReference>
<evidence type="ECO:0000256" key="2">
    <source>
        <dbReference type="PIRNR" id="PIRNR006429"/>
    </source>
</evidence>
<keyword evidence="3" id="KW-0812">Transmembrane</keyword>
<dbReference type="InterPro" id="IPR027283">
    <property type="entry name" value="YerD"/>
</dbReference>
<feature type="transmembrane region" description="Helical" evidence="3">
    <location>
        <begin position="7"/>
        <end position="25"/>
    </location>
</feature>
<accession>A0ABP7LMH3</accession>
<dbReference type="PIRSF" id="PIRSF500060">
    <property type="entry name" value="UCP500060"/>
    <property type="match status" value="1"/>
</dbReference>
<dbReference type="SUPFAM" id="SSF51395">
    <property type="entry name" value="FMN-linked oxidoreductases"/>
    <property type="match status" value="1"/>
</dbReference>
<keyword evidence="6" id="KW-1185">Reference proteome</keyword>
<dbReference type="InterPro" id="IPR002932">
    <property type="entry name" value="Glu_synthdom"/>
</dbReference>
<dbReference type="CDD" id="cd02808">
    <property type="entry name" value="GltS_FMN"/>
    <property type="match status" value="1"/>
</dbReference>
<dbReference type="EMBL" id="BAAAZT010000061">
    <property type="protein sequence ID" value="GAA3903784.1"/>
    <property type="molecule type" value="Genomic_DNA"/>
</dbReference>
<keyword evidence="3" id="KW-0472">Membrane</keyword>
<dbReference type="InterPro" id="IPR013785">
    <property type="entry name" value="Aldolase_TIM"/>
</dbReference>
<sequence>MFGNPLAVYYAFLALTALLGGLLALLAPQWLWLWSVMPLLAWLGARDLRSTRNVLRNYPVIGHMRYLFEFIRPEMRQYFFESDLSGRPFNRAQREIVNARARGEGDTSPFGTRRDMEDTGFHFVQHSLVPQVVDARHARLTIGNAQCSKPYSSSRLNISAMSFGSLSGNAVEAMNKGAKLGDFAQDTGEGAISPYHEVHGGDLIWEIASGYFGCRNDDGTFNAERFAQKATREQVKMIELKLSQGAKPGHGGFLPGSKVNREIASTREIPIGQDCASPASHPAFDTPVGMLRFLQRLRELSGGKPVGFKLCLGRHHEFMAVCKAMLETGIVPDFITVDGAEGGTGAAPTEFSDFIGTYINEALPFVHNCLVGIGKREEVTVIAGGKVAMGFDMVEKLALGADMCNAARAFMFSVGCIQALRCHANTCPTGVATQDPARSRSLDVESKSKQVHNYHRATVASFMDIVGTLGLESPDELGPQHIFRRSMKGPSRSCRFLHPQVASGAFIKGELPEEYAEAWDIARAEHF</sequence>
<gene>
    <name evidence="5" type="ORF">GCM10022228_12550</name>
</gene>
<dbReference type="InterPro" id="IPR024188">
    <property type="entry name" value="GltB"/>
</dbReference>
<keyword evidence="3" id="KW-1133">Transmembrane helix</keyword>
<dbReference type="PANTHER" id="PTHR43819:SF1">
    <property type="entry name" value="ARCHAEAL-TYPE GLUTAMATE SYNTHASE [NADPH]"/>
    <property type="match status" value="1"/>
</dbReference>
<evidence type="ECO:0000313" key="5">
    <source>
        <dbReference type="EMBL" id="GAA3903784.1"/>
    </source>
</evidence>
<evidence type="ECO:0000313" key="6">
    <source>
        <dbReference type="Proteomes" id="UP001500133"/>
    </source>
</evidence>
<evidence type="ECO:0000256" key="3">
    <source>
        <dbReference type="SAM" id="Phobius"/>
    </source>
</evidence>
<comment type="similarity">
    <text evidence="1 2">Belongs to the glutamate synthase family.</text>
</comment>
<dbReference type="PANTHER" id="PTHR43819">
    <property type="entry name" value="ARCHAEAL-TYPE GLUTAMATE SYNTHASE [NADPH]"/>
    <property type="match status" value="1"/>
</dbReference>